<dbReference type="InterPro" id="IPR029035">
    <property type="entry name" value="DHS-like_NAD/FAD-binding_dom"/>
</dbReference>
<evidence type="ECO:0000256" key="1">
    <source>
        <dbReference type="ARBA" id="ARBA00007812"/>
    </source>
</evidence>
<sequence length="607" mass="64470">MDASTDDAGQGGGADATVADAIVARLGEWGVDRILGYSGDGINGVLLALRRSPDAPEFVQARHEENAAFMAVAHAKYTGRVGVVAATQGPGAIHLLNGLYDAKLDGAPVVAIVGQQVSTVLGTEYQQEVDLLRLFADVAAQYATMVVSAEQVPAAIDQAVRTALATRSPTVVIVPHDVQDEPSAEPSGEHGHVTSAVGYRPPRVLPDAVAVERAAGVLAAAERPVMLLGQGARHGVDDAIALAERLGAAVVTSLLGKPLVDESLPFAAGTMGHLGTTASARVMAECDTLLIVGSSDPWTEFYPEPGQARAVQIDIDGRAVGRRYPVEIGIVGDAKETLRQLAVRLPQVRTDGWRERVVEHVREWRRIADERADTSGDAINPEFAVRALNGHLPDDAMVALDVGSVVYWYARQLRLPQNADAHLCSTLASMGCGVPYGLAAKLAFPGRAAVVLAGDGGMQMTGIAELITVADRWRSWEDPTFVVLVLDNGDLAEVSWEQREVEGEVRFAVTQELPAFPYARYAELLGLHGEVVDSRDDVDGAWERAFAAGRPAVIQLVSDRDTPLLPPLPQGRDARETMAGALRAEGGAPLARFEEYVRIEGKYPAGA</sequence>
<dbReference type="SUPFAM" id="SSF52467">
    <property type="entry name" value="DHS-like NAD/FAD-binding domain"/>
    <property type="match status" value="1"/>
</dbReference>
<dbReference type="RefSeq" id="WP_310519691.1">
    <property type="nucleotide sequence ID" value="NZ_BAABBS010000004.1"/>
</dbReference>
<dbReference type="PROSITE" id="PS00187">
    <property type="entry name" value="TPP_ENZYMES"/>
    <property type="match status" value="1"/>
</dbReference>
<dbReference type="InterPro" id="IPR047210">
    <property type="entry name" value="TPP_PYR_POXB-like"/>
</dbReference>
<dbReference type="InterPro" id="IPR000399">
    <property type="entry name" value="TPP-bd_CS"/>
</dbReference>
<evidence type="ECO:0000259" key="4">
    <source>
        <dbReference type="Pfam" id="PF00205"/>
    </source>
</evidence>
<comment type="caution">
    <text evidence="7">The sequence shown here is derived from an EMBL/GenBank/DDBJ whole genome shotgun (WGS) entry which is preliminary data.</text>
</comment>
<dbReference type="InterPro" id="IPR012001">
    <property type="entry name" value="Thiamin_PyroP_enz_TPP-bd_dom"/>
</dbReference>
<comment type="similarity">
    <text evidence="1 3">Belongs to the TPP enzyme family.</text>
</comment>
<reference evidence="8" key="1">
    <citation type="submission" date="2023-07" db="EMBL/GenBank/DDBJ databases">
        <title>Description of three actinobacteria isolated from air of manufacturing shop in a pharmaceutical factory.</title>
        <authorList>
            <person name="Zhang D.-F."/>
        </authorList>
    </citation>
    <scope>NUCLEOTIDE SEQUENCE [LARGE SCALE GENOMIC DNA]</scope>
    <source>
        <strain evidence="8">CCTCC AB 2011122</strain>
    </source>
</reference>
<organism evidence="7 8">
    <name type="scientific">Agromyces indicus</name>
    <dbReference type="NCBI Taxonomy" id="758919"/>
    <lineage>
        <taxon>Bacteria</taxon>
        <taxon>Bacillati</taxon>
        <taxon>Actinomycetota</taxon>
        <taxon>Actinomycetes</taxon>
        <taxon>Micrococcales</taxon>
        <taxon>Microbacteriaceae</taxon>
        <taxon>Agromyces</taxon>
    </lineage>
</organism>
<gene>
    <name evidence="7" type="ORF">RH861_03050</name>
</gene>
<evidence type="ECO:0000313" key="7">
    <source>
        <dbReference type="EMBL" id="MDR5691034.1"/>
    </source>
</evidence>
<dbReference type="CDD" id="cd07039">
    <property type="entry name" value="TPP_PYR_POX"/>
    <property type="match status" value="1"/>
</dbReference>
<dbReference type="InterPro" id="IPR011766">
    <property type="entry name" value="TPP_enzyme_TPP-bd"/>
</dbReference>
<dbReference type="Pfam" id="PF02775">
    <property type="entry name" value="TPP_enzyme_C"/>
    <property type="match status" value="1"/>
</dbReference>
<evidence type="ECO:0000259" key="5">
    <source>
        <dbReference type="Pfam" id="PF02775"/>
    </source>
</evidence>
<accession>A0ABU1FH06</accession>
<evidence type="ECO:0000259" key="6">
    <source>
        <dbReference type="Pfam" id="PF02776"/>
    </source>
</evidence>
<feature type="domain" description="Thiamine pyrophosphate enzyme central" evidence="4">
    <location>
        <begin position="211"/>
        <end position="341"/>
    </location>
</feature>
<feature type="domain" description="Thiamine pyrophosphate enzyme N-terminal TPP-binding" evidence="6">
    <location>
        <begin position="17"/>
        <end position="132"/>
    </location>
</feature>
<feature type="domain" description="Thiamine pyrophosphate enzyme TPP-binding" evidence="5">
    <location>
        <begin position="401"/>
        <end position="555"/>
    </location>
</feature>
<protein>
    <submittedName>
        <fullName evidence="7">Thiamine pyrophosphate-requiring protein</fullName>
    </submittedName>
</protein>
<dbReference type="InterPro" id="IPR012000">
    <property type="entry name" value="Thiamin_PyroP_enz_cen_dom"/>
</dbReference>
<evidence type="ECO:0000256" key="3">
    <source>
        <dbReference type="RuleBase" id="RU362132"/>
    </source>
</evidence>
<proteinExistence type="inferred from homology"/>
<evidence type="ECO:0000256" key="2">
    <source>
        <dbReference type="ARBA" id="ARBA00023052"/>
    </source>
</evidence>
<dbReference type="PANTHER" id="PTHR42981">
    <property type="entry name" value="PYRUVATE DEHYDROGENASE [UBIQUINONE]"/>
    <property type="match status" value="1"/>
</dbReference>
<dbReference type="NCBIfam" id="NF006129">
    <property type="entry name" value="PRK08273.1"/>
    <property type="match status" value="1"/>
</dbReference>
<dbReference type="Gene3D" id="3.40.50.970">
    <property type="match status" value="2"/>
</dbReference>
<keyword evidence="8" id="KW-1185">Reference proteome</keyword>
<name>A0ABU1FH06_9MICO</name>
<evidence type="ECO:0000313" key="8">
    <source>
        <dbReference type="Proteomes" id="UP001260072"/>
    </source>
</evidence>
<dbReference type="InterPro" id="IPR047211">
    <property type="entry name" value="POXB-like"/>
</dbReference>
<dbReference type="Pfam" id="PF00205">
    <property type="entry name" value="TPP_enzyme_M"/>
    <property type="match status" value="1"/>
</dbReference>
<dbReference type="InterPro" id="IPR029061">
    <property type="entry name" value="THDP-binding"/>
</dbReference>
<dbReference type="Gene3D" id="3.40.50.1220">
    <property type="entry name" value="TPP-binding domain"/>
    <property type="match status" value="1"/>
</dbReference>
<keyword evidence="2 3" id="KW-0786">Thiamine pyrophosphate</keyword>
<dbReference type="SUPFAM" id="SSF52518">
    <property type="entry name" value="Thiamin diphosphate-binding fold (THDP-binding)"/>
    <property type="match status" value="2"/>
</dbReference>
<dbReference type="PANTHER" id="PTHR42981:SF2">
    <property type="entry name" value="PYRUVATE DEHYDROGENASE [UBIQUINONE]"/>
    <property type="match status" value="1"/>
</dbReference>
<dbReference type="Proteomes" id="UP001260072">
    <property type="component" value="Unassembled WGS sequence"/>
</dbReference>
<dbReference type="EMBL" id="JAVKGS010000001">
    <property type="protein sequence ID" value="MDR5691034.1"/>
    <property type="molecule type" value="Genomic_DNA"/>
</dbReference>
<dbReference type="Pfam" id="PF02776">
    <property type="entry name" value="TPP_enzyme_N"/>
    <property type="match status" value="1"/>
</dbReference>